<dbReference type="PANTHER" id="PTHR24112">
    <property type="entry name" value="LEUCINE-RICH REPEAT, ISOFORM F-RELATED"/>
    <property type="match status" value="1"/>
</dbReference>
<dbReference type="SUPFAM" id="SSF52047">
    <property type="entry name" value="RNI-like"/>
    <property type="match status" value="1"/>
</dbReference>
<sequence>MLKAFFQVINRQNEDPFYSTFVLKKNRHGKIDRRFLVATKAVLYLCSQIKIIKSIKITRQLAWVDLQKITFEDPDHFIFTFKSDELFLIVESPKDFIEVILTNIYYLFGSALPFELQISPLVVKPPENMSRFPFSYLFLSYCHSMGLPENDILFNSLNAKSQKNPEYLCVDLTKLKYDFKYQPAILSTLKYAFNIRTLRISGETVIDSETIFEVLAQTIKNNSQCLFSLTILNCATFTGFTDFCDSILNSYLCKICFDGIVFKKKIFTQFVDILPQSSIEKIQFIRCPLKKKIIDLIISKASNFSKLRSLSMNDTVFLKDQSTLKSFFNFLKEAKISIIELVNDRIDIADIFYCLNQTEIPITTLNVSKNYCSSKFSGQYILPVTIEDIKLAGVNWSPTALFNLLTTQSYVNMVQLDLSNQLETTSNFDGPVVNDNNEVDAESKLNEYALLEMHRALKPAGNMNIKSLIWNYNMLSNGFFTYISQLKNLEKLSIDCCVCDPNETNSIKNDLVLYLQNSNLRELSIKGPNSPYKSLLKGLFAVIGAHQTLQALDVSDNAIGDEGLEMVVDCVSKNKNIEKIAFDGSILQKPQKFVDCCNRLIELQNLKYVSEPTKDMEDLKTQEELLKITPGIVENAWERLKAKLYERTNQRFPDDIDVDNEDNYNINLSRVNSENLSSVATMPIKQTVQKASWKIEISVPYDKETNAWEAMSEQFSLQTLTGITPDNRDSLIFV</sequence>
<comment type="caution">
    <text evidence="1">The sequence shown here is derived from an EMBL/GenBank/DDBJ whole genome shotgun (WGS) entry which is preliminary data.</text>
</comment>
<dbReference type="PANTHER" id="PTHR24112:SF64">
    <property type="entry name" value="CHROMOSOME UNDETERMINED SCAFFOLD_46, WHOLE GENOME SHOTGUN SEQUENCE"/>
    <property type="match status" value="1"/>
</dbReference>
<dbReference type="Proteomes" id="UP001470230">
    <property type="component" value="Unassembled WGS sequence"/>
</dbReference>
<dbReference type="Gene3D" id="3.80.10.10">
    <property type="entry name" value="Ribonuclease Inhibitor"/>
    <property type="match status" value="1"/>
</dbReference>
<evidence type="ECO:0000313" key="2">
    <source>
        <dbReference type="Proteomes" id="UP001470230"/>
    </source>
</evidence>
<proteinExistence type="predicted"/>
<protein>
    <recommendedName>
        <fullName evidence="3">Leucine Rich Repeat family protein</fullName>
    </recommendedName>
</protein>
<dbReference type="InterPro" id="IPR051279">
    <property type="entry name" value="PP1-Reg/Actin-Interact_Protein"/>
</dbReference>
<dbReference type="InterPro" id="IPR032675">
    <property type="entry name" value="LRR_dom_sf"/>
</dbReference>
<evidence type="ECO:0008006" key="3">
    <source>
        <dbReference type="Google" id="ProtNLM"/>
    </source>
</evidence>
<dbReference type="InterPro" id="IPR001611">
    <property type="entry name" value="Leu-rich_rpt"/>
</dbReference>
<accession>A0ABR2JZZ3</accession>
<evidence type="ECO:0000313" key="1">
    <source>
        <dbReference type="EMBL" id="KAK8884426.1"/>
    </source>
</evidence>
<dbReference type="Pfam" id="PF13516">
    <property type="entry name" value="LRR_6"/>
    <property type="match status" value="1"/>
</dbReference>
<name>A0ABR2JZZ3_9EUKA</name>
<reference evidence="1 2" key="1">
    <citation type="submission" date="2024-04" db="EMBL/GenBank/DDBJ databases">
        <title>Tritrichomonas musculus Genome.</title>
        <authorList>
            <person name="Alves-Ferreira E."/>
            <person name="Grigg M."/>
            <person name="Lorenzi H."/>
            <person name="Galac M."/>
        </authorList>
    </citation>
    <scope>NUCLEOTIDE SEQUENCE [LARGE SCALE GENOMIC DNA]</scope>
    <source>
        <strain evidence="1 2">EAF2021</strain>
    </source>
</reference>
<organism evidence="1 2">
    <name type="scientific">Tritrichomonas musculus</name>
    <dbReference type="NCBI Taxonomy" id="1915356"/>
    <lineage>
        <taxon>Eukaryota</taxon>
        <taxon>Metamonada</taxon>
        <taxon>Parabasalia</taxon>
        <taxon>Tritrichomonadida</taxon>
        <taxon>Tritrichomonadidae</taxon>
        <taxon>Tritrichomonas</taxon>
    </lineage>
</organism>
<dbReference type="EMBL" id="JAPFFF010000008">
    <property type="protein sequence ID" value="KAK8884426.1"/>
    <property type="molecule type" value="Genomic_DNA"/>
</dbReference>
<gene>
    <name evidence="1" type="ORF">M9Y10_043536</name>
</gene>
<keyword evidence="2" id="KW-1185">Reference proteome</keyword>